<evidence type="ECO:0000313" key="2">
    <source>
        <dbReference type="Proteomes" id="UP001062846"/>
    </source>
</evidence>
<proteinExistence type="predicted"/>
<sequence>MAMVVARQQHSGSSSGGSISKHLDAGKYVRYTAEQVEALERVYAECPKPSSLRRQQLIRECPILSNIEAKQIKVWFQNRRCREKQRKEASRLQTVNRKLTAMNKLLMEENDRLQKQVSQLASAATTDASCESVVTTPQHSLRDTSNPAGLLSIAEETLAEFLSKATGTAVDWVQMPGMKPGPDSVGIFAISHSCSGVAARACGLVSLEPTKIAEILKDRPSWFRDCRSLEVFTMFPAGNGGTIELIYTQIYAPTTLAPARDFWTIRYTTSLDNGSLVVCERSLSGSGAGPNVAAAAQFVRGEMLPSGYLIRPCEGGGSIIHIVDHLNLEAWSVPEVLRPLYESSKVVAQKMTIAALRYIRQIAQETSGEVVYGLGRQPAVLRTFSQRLSRGFNDAVNGFNDDGWSIMSCDGAEDVIVSVNSTKSLCATSTHSNSLSLLGGILCAKASMLLQNVPPAVLVRFLREHRSEWADFNVDAYSAAALKASSFAYPGMRPTRFTGSQIIMPLGHTIEHEEMLEVIRLEGHSLAQEDAFVSRDIHLLQICSGIDENAVGTCSELVFAPIDEMFPDDAPLLPSGFRVIPLDPKSGDTQDTLTAHRTLDLTSSLEVGPATNLASGDASSNSNARSVLTIAFQFPFETSLQDSIAAMARQYVRSVISSVQRVAMAISPSGLSPTVGPKLSPGSPEALTLAHWICQSYSYHLGAELTRSDSEGADSVLKSLWHHPDAILCCSLKAHPVFVFANQAGLDMLETTLVALQDITLDKIFDESGRKVLFSEFSKIMQQGFACMPAGICMSTMGRHVSYEQAIAWKVLAAEESTVHCLAFSFVNWSFV</sequence>
<protein>
    <submittedName>
        <fullName evidence="1">Uncharacterized protein</fullName>
    </submittedName>
</protein>
<keyword evidence="2" id="KW-1185">Reference proteome</keyword>
<dbReference type="Proteomes" id="UP001062846">
    <property type="component" value="Chromosome 1"/>
</dbReference>
<comment type="caution">
    <text evidence="1">The sequence shown here is derived from an EMBL/GenBank/DDBJ whole genome shotgun (WGS) entry which is preliminary data.</text>
</comment>
<evidence type="ECO:0000313" key="1">
    <source>
        <dbReference type="EMBL" id="KAI8573659.1"/>
    </source>
</evidence>
<organism evidence="1 2">
    <name type="scientific">Rhododendron molle</name>
    <name type="common">Chinese azalea</name>
    <name type="synonym">Azalea mollis</name>
    <dbReference type="NCBI Taxonomy" id="49168"/>
    <lineage>
        <taxon>Eukaryota</taxon>
        <taxon>Viridiplantae</taxon>
        <taxon>Streptophyta</taxon>
        <taxon>Embryophyta</taxon>
        <taxon>Tracheophyta</taxon>
        <taxon>Spermatophyta</taxon>
        <taxon>Magnoliopsida</taxon>
        <taxon>eudicotyledons</taxon>
        <taxon>Gunneridae</taxon>
        <taxon>Pentapetalae</taxon>
        <taxon>asterids</taxon>
        <taxon>Ericales</taxon>
        <taxon>Ericaceae</taxon>
        <taxon>Ericoideae</taxon>
        <taxon>Rhodoreae</taxon>
        <taxon>Rhododendron</taxon>
    </lineage>
</organism>
<dbReference type="EMBL" id="CM046388">
    <property type="protein sequence ID" value="KAI8573659.1"/>
    <property type="molecule type" value="Genomic_DNA"/>
</dbReference>
<reference evidence="1" key="1">
    <citation type="submission" date="2022-02" db="EMBL/GenBank/DDBJ databases">
        <title>Plant Genome Project.</title>
        <authorList>
            <person name="Zhang R.-G."/>
        </authorList>
    </citation>
    <scope>NUCLEOTIDE SEQUENCE</scope>
    <source>
        <strain evidence="1">AT1</strain>
    </source>
</reference>
<name>A0ACC0Q8H2_RHOML</name>
<gene>
    <name evidence="1" type="ORF">RHMOL_Rhmol01G0294300</name>
</gene>
<accession>A0ACC0Q8H2</accession>